<dbReference type="GO" id="GO:0009306">
    <property type="term" value="P:protein secretion"/>
    <property type="evidence" value="ECO:0007669"/>
    <property type="project" value="InterPro"/>
</dbReference>
<evidence type="ECO:0000256" key="2">
    <source>
        <dbReference type="ARBA" id="ARBA00007246"/>
    </source>
</evidence>
<keyword evidence="13" id="KW-1185">Reference proteome</keyword>
<dbReference type="PANTHER" id="PTHR38831:SF1">
    <property type="entry name" value="TYPE II SECRETION SYSTEM PROTEIN K-RELATED"/>
    <property type="match status" value="1"/>
</dbReference>
<keyword evidence="8 10" id="KW-1133">Transmembrane helix</keyword>
<dbReference type="Gene3D" id="1.10.40.60">
    <property type="entry name" value="EpsJ-like"/>
    <property type="match status" value="1"/>
</dbReference>
<evidence type="ECO:0000256" key="5">
    <source>
        <dbReference type="ARBA" id="ARBA00022519"/>
    </source>
</evidence>
<keyword evidence="6 10" id="KW-0812">Transmembrane</keyword>
<dbReference type="InterPro" id="IPR005628">
    <property type="entry name" value="GspK"/>
</dbReference>
<keyword evidence="7" id="KW-0653">Protein transport</keyword>
<sequence length="313" mass="35373">MFMMRHNEKMIDGTRKTPERRMDRKREKGVVLISVLWICALIMWFALQIGVETRLQGDEEVHMLRRSQAFYLAVGGCYEALAHMGSALSLGFDAPPESNWQPNGQPHVIDYQTGQALVIVESENLKVNVNKASQEQLKTVLEKAGMQEDAANEMADRIRDFIDQDDIPGLKGAEKDRYEDMGLPYQPFNGPLTSLDQMLLIPGITQQLFYGYGIKGDLPAQENEAGIYIPPLLPRPDSLFQMLTIYGKNIALQDNPDTQEFIKEHTTWENGGIYRILSTGMTSGGTPAVVIWLTVRFAPETEEGYEVLYRKIL</sequence>
<evidence type="ECO:0000313" key="12">
    <source>
        <dbReference type="EMBL" id="GLI34770.1"/>
    </source>
</evidence>
<keyword evidence="5" id="KW-0997">Cell inner membrane</keyword>
<protein>
    <recommendedName>
        <fullName evidence="11">T2SS protein K first SAM-like domain-containing protein</fullName>
    </recommendedName>
</protein>
<evidence type="ECO:0000256" key="3">
    <source>
        <dbReference type="ARBA" id="ARBA00022448"/>
    </source>
</evidence>
<dbReference type="Pfam" id="PF21687">
    <property type="entry name" value="T2SSK_1st"/>
    <property type="match status" value="1"/>
</dbReference>
<keyword evidence="4" id="KW-1003">Cell membrane</keyword>
<accession>A0A9W6D2Q1</accession>
<feature type="transmembrane region" description="Helical" evidence="10">
    <location>
        <begin position="29"/>
        <end position="47"/>
    </location>
</feature>
<evidence type="ECO:0000256" key="7">
    <source>
        <dbReference type="ARBA" id="ARBA00022927"/>
    </source>
</evidence>
<dbReference type="AlphaFoldDB" id="A0A9W6D2Q1"/>
<dbReference type="InterPro" id="IPR038072">
    <property type="entry name" value="GspK_central_sf"/>
</dbReference>
<dbReference type="Proteomes" id="UP001144372">
    <property type="component" value="Unassembled WGS sequence"/>
</dbReference>
<dbReference type="InterPro" id="IPR049031">
    <property type="entry name" value="T2SSK_SAM-like_1st"/>
</dbReference>
<dbReference type="GO" id="GO:0005886">
    <property type="term" value="C:plasma membrane"/>
    <property type="evidence" value="ECO:0007669"/>
    <property type="project" value="UniProtKB-SubCell"/>
</dbReference>
<evidence type="ECO:0000256" key="10">
    <source>
        <dbReference type="SAM" id="Phobius"/>
    </source>
</evidence>
<name>A0A9W6D2Q1_9BACT</name>
<keyword evidence="9 10" id="KW-0472">Membrane</keyword>
<organism evidence="12 13">
    <name type="scientific">Desulforhabdus amnigena</name>
    <dbReference type="NCBI Taxonomy" id="40218"/>
    <lineage>
        <taxon>Bacteria</taxon>
        <taxon>Pseudomonadati</taxon>
        <taxon>Thermodesulfobacteriota</taxon>
        <taxon>Syntrophobacteria</taxon>
        <taxon>Syntrophobacterales</taxon>
        <taxon>Syntrophobacteraceae</taxon>
        <taxon>Desulforhabdus</taxon>
    </lineage>
</organism>
<dbReference type="EMBL" id="BSDR01000001">
    <property type="protein sequence ID" value="GLI34770.1"/>
    <property type="molecule type" value="Genomic_DNA"/>
</dbReference>
<comment type="similarity">
    <text evidence="2">Belongs to the GSP K family.</text>
</comment>
<dbReference type="PANTHER" id="PTHR38831">
    <property type="entry name" value="TYPE II SECRETION SYSTEM PROTEIN K"/>
    <property type="match status" value="1"/>
</dbReference>
<comment type="caution">
    <text evidence="12">The sequence shown here is derived from an EMBL/GenBank/DDBJ whole genome shotgun (WGS) entry which is preliminary data.</text>
</comment>
<evidence type="ECO:0000259" key="11">
    <source>
        <dbReference type="Pfam" id="PF21687"/>
    </source>
</evidence>
<evidence type="ECO:0000256" key="4">
    <source>
        <dbReference type="ARBA" id="ARBA00022475"/>
    </source>
</evidence>
<evidence type="ECO:0000256" key="1">
    <source>
        <dbReference type="ARBA" id="ARBA00004533"/>
    </source>
</evidence>
<reference evidence="12" key="1">
    <citation type="submission" date="2022-12" db="EMBL/GenBank/DDBJ databases">
        <title>Reference genome sequencing for broad-spectrum identification of bacterial and archaeal isolates by mass spectrometry.</title>
        <authorList>
            <person name="Sekiguchi Y."/>
            <person name="Tourlousse D.M."/>
        </authorList>
    </citation>
    <scope>NUCLEOTIDE SEQUENCE</scope>
    <source>
        <strain evidence="12">ASRB1</strain>
    </source>
</reference>
<evidence type="ECO:0000256" key="6">
    <source>
        <dbReference type="ARBA" id="ARBA00022692"/>
    </source>
</evidence>
<feature type="domain" description="T2SS protein K first SAM-like" evidence="11">
    <location>
        <begin position="128"/>
        <end position="209"/>
    </location>
</feature>
<proteinExistence type="inferred from homology"/>
<evidence type="ECO:0000256" key="8">
    <source>
        <dbReference type="ARBA" id="ARBA00022989"/>
    </source>
</evidence>
<keyword evidence="3" id="KW-0813">Transport</keyword>
<evidence type="ECO:0000256" key="9">
    <source>
        <dbReference type="ARBA" id="ARBA00023136"/>
    </source>
</evidence>
<dbReference type="SUPFAM" id="SSF158544">
    <property type="entry name" value="GspK insert domain-like"/>
    <property type="match status" value="1"/>
</dbReference>
<gene>
    <name evidence="12" type="ORF">DAMNIGENAA_22030</name>
</gene>
<comment type="subcellular location">
    <subcellularLocation>
        <location evidence="1">Cell inner membrane</location>
    </subcellularLocation>
</comment>
<evidence type="ECO:0000313" key="13">
    <source>
        <dbReference type="Proteomes" id="UP001144372"/>
    </source>
</evidence>